<gene>
    <name evidence="2" type="ORF">CROQUDRAFT_655933</name>
</gene>
<reference evidence="2" key="1">
    <citation type="submission" date="2013-11" db="EMBL/GenBank/DDBJ databases">
        <title>Genome sequence of the fusiform rust pathogen reveals effectors for host alternation and coevolution with pine.</title>
        <authorList>
            <consortium name="DOE Joint Genome Institute"/>
            <person name="Smith K."/>
            <person name="Pendleton A."/>
            <person name="Kubisiak T."/>
            <person name="Anderson C."/>
            <person name="Salamov A."/>
            <person name="Aerts A."/>
            <person name="Riley R."/>
            <person name="Clum A."/>
            <person name="Lindquist E."/>
            <person name="Ence D."/>
            <person name="Campbell M."/>
            <person name="Kronenberg Z."/>
            <person name="Feau N."/>
            <person name="Dhillon B."/>
            <person name="Hamelin R."/>
            <person name="Burleigh J."/>
            <person name="Smith J."/>
            <person name="Yandell M."/>
            <person name="Nelson C."/>
            <person name="Grigoriev I."/>
            <person name="Davis J."/>
        </authorList>
    </citation>
    <scope>NUCLEOTIDE SEQUENCE</scope>
    <source>
        <strain evidence="2">G11</strain>
    </source>
</reference>
<organism evidence="2 3">
    <name type="scientific">Cronartium quercuum f. sp. fusiforme G11</name>
    <dbReference type="NCBI Taxonomy" id="708437"/>
    <lineage>
        <taxon>Eukaryota</taxon>
        <taxon>Fungi</taxon>
        <taxon>Dikarya</taxon>
        <taxon>Basidiomycota</taxon>
        <taxon>Pucciniomycotina</taxon>
        <taxon>Pucciniomycetes</taxon>
        <taxon>Pucciniales</taxon>
        <taxon>Coleosporiaceae</taxon>
        <taxon>Cronartium</taxon>
    </lineage>
</organism>
<proteinExistence type="predicted"/>
<evidence type="ECO:0000256" key="1">
    <source>
        <dbReference type="SAM" id="MobiDB-lite"/>
    </source>
</evidence>
<dbReference type="Proteomes" id="UP000886653">
    <property type="component" value="Unassembled WGS sequence"/>
</dbReference>
<feature type="compositionally biased region" description="Low complexity" evidence="1">
    <location>
        <begin position="200"/>
        <end position="212"/>
    </location>
</feature>
<comment type="caution">
    <text evidence="2">The sequence shown here is derived from an EMBL/GenBank/DDBJ whole genome shotgun (WGS) entry which is preliminary data.</text>
</comment>
<protein>
    <submittedName>
        <fullName evidence="2">Uncharacterized protein</fullName>
    </submittedName>
</protein>
<accession>A0A9P6NQ52</accession>
<dbReference type="AlphaFoldDB" id="A0A9P6NQ52"/>
<feature type="compositionally biased region" description="Low complexity" evidence="1">
    <location>
        <begin position="50"/>
        <end position="59"/>
    </location>
</feature>
<feature type="region of interest" description="Disordered" evidence="1">
    <location>
        <begin position="288"/>
        <end position="319"/>
    </location>
</feature>
<dbReference type="EMBL" id="MU167246">
    <property type="protein sequence ID" value="KAG0147545.1"/>
    <property type="molecule type" value="Genomic_DNA"/>
</dbReference>
<evidence type="ECO:0000313" key="2">
    <source>
        <dbReference type="EMBL" id="KAG0147545.1"/>
    </source>
</evidence>
<feature type="compositionally biased region" description="Basic and acidic residues" evidence="1">
    <location>
        <begin position="302"/>
        <end position="314"/>
    </location>
</feature>
<evidence type="ECO:0000313" key="3">
    <source>
        <dbReference type="Proteomes" id="UP000886653"/>
    </source>
</evidence>
<name>A0A9P6NQ52_9BASI</name>
<keyword evidence="3" id="KW-1185">Reference proteome</keyword>
<feature type="region of interest" description="Disordered" evidence="1">
    <location>
        <begin position="39"/>
        <end position="59"/>
    </location>
</feature>
<dbReference type="OrthoDB" id="10599304at2759"/>
<feature type="compositionally biased region" description="Polar residues" evidence="1">
    <location>
        <begin position="39"/>
        <end position="49"/>
    </location>
</feature>
<feature type="region of interest" description="Disordered" evidence="1">
    <location>
        <begin position="171"/>
        <end position="220"/>
    </location>
</feature>
<sequence length="342" mass="37789">MVTYIFSRERNHAPSLKTTPTKLPNAQLIQISEPSLLKSGSVQRAPSSDANTPSLSPAASLPLNANAPAICQFPDQDMHEWHSTLQRSPTEYIYKPFTPNVRATAASGPGPRTMIGYFESVLLKPAHNKFLAILNQSEQNNREFSAALGYKPLSQLPTSSSDTLLVANAPQPVHTPEEEPVGTPETPRRPTRPRACPLLSPRRPTSPTGSSPKISPRSTVSAMERASLQAGEADRCAFYGQRAYTHGANEGWRSTHTRMMTVESVLTMAAQRSKLTTTALERFDRIEEEEVDSDSVSSSAVAEKRSLRADEEKGRKLKRRNRDARGWILDWVQKTSTDNKRA</sequence>